<evidence type="ECO:0000256" key="9">
    <source>
        <dbReference type="ARBA" id="ARBA00049861"/>
    </source>
</evidence>
<protein>
    <recommendedName>
        <fullName evidence="11">Riboflavin biosynthesis protein RibD</fullName>
    </recommendedName>
    <domain>
        <recommendedName>
            <fullName evidence="11">Diaminohydroxyphosphoribosylaminopyrimidine deaminase</fullName>
            <shortName evidence="11">DRAP deaminase</shortName>
            <ecNumber evidence="11">3.5.4.26</ecNumber>
        </recommendedName>
        <alternativeName>
            <fullName evidence="11">Riboflavin-specific deaminase</fullName>
        </alternativeName>
    </domain>
    <domain>
        <recommendedName>
            <fullName evidence="11">5-amino-6-(5-phosphoribosylamino)uracil reductase</fullName>
            <ecNumber evidence="11">1.1.1.193</ecNumber>
        </recommendedName>
        <alternativeName>
            <fullName evidence="11">HTP reductase</fullName>
        </alternativeName>
    </domain>
</protein>
<dbReference type="EC" id="1.1.1.193" evidence="11"/>
<accession>A0A833NSA4</accession>
<proteinExistence type="inferred from homology"/>
<dbReference type="GO" id="GO:0008835">
    <property type="term" value="F:diaminohydroxyphosphoribosylaminopyrimidine deaminase activity"/>
    <property type="evidence" value="ECO:0007669"/>
    <property type="project" value="UniProtKB-EC"/>
</dbReference>
<evidence type="ECO:0000256" key="13">
    <source>
        <dbReference type="PIRSR" id="PIRSR006769-2"/>
    </source>
</evidence>
<comment type="similarity">
    <text evidence="5 11">In the C-terminal section; belongs to the HTP reductase family.</text>
</comment>
<feature type="active site" description="Proton donor" evidence="12">
    <location>
        <position position="61"/>
    </location>
</feature>
<feature type="binding site" evidence="14">
    <location>
        <position position="59"/>
    </location>
    <ligand>
        <name>Zn(2+)</name>
        <dbReference type="ChEBI" id="CHEBI:29105"/>
        <note>catalytic</note>
    </ligand>
</feature>
<comment type="function">
    <text evidence="1 11">Converts 2,5-diamino-6-(ribosylamino)-4(3h)-pyrimidinone 5'-phosphate into 5-amino-6-(ribosylamino)-2,4(1h,3h)-pyrimidinedione 5'-phosphate.</text>
</comment>
<feature type="binding site" evidence="13">
    <location>
        <position position="165"/>
    </location>
    <ligand>
        <name>NADP(+)</name>
        <dbReference type="ChEBI" id="CHEBI:58349"/>
    </ligand>
</feature>
<comment type="cofactor">
    <cofactor evidence="11 14">
        <name>Zn(2+)</name>
        <dbReference type="ChEBI" id="CHEBI:29105"/>
    </cofactor>
    <text evidence="11 14">Binds 1 zinc ion.</text>
</comment>
<feature type="binding site" evidence="13">
    <location>
        <position position="215"/>
    </location>
    <ligand>
        <name>substrate</name>
    </ligand>
</feature>
<feature type="binding site" evidence="14">
    <location>
        <position position="95"/>
    </location>
    <ligand>
        <name>Zn(2+)</name>
        <dbReference type="ChEBI" id="CHEBI:29105"/>
        <note>catalytic</note>
    </ligand>
</feature>
<keyword evidence="11" id="KW-0378">Hydrolase</keyword>
<dbReference type="Pfam" id="PF00383">
    <property type="entry name" value="dCMP_cyt_deam_1"/>
    <property type="match status" value="1"/>
</dbReference>
<dbReference type="SUPFAM" id="SSF53597">
    <property type="entry name" value="Dihydrofolate reductase-like"/>
    <property type="match status" value="1"/>
</dbReference>
<evidence type="ECO:0000256" key="2">
    <source>
        <dbReference type="ARBA" id="ARBA00004882"/>
    </source>
</evidence>
<feature type="binding site" evidence="13">
    <location>
        <position position="211"/>
    </location>
    <ligand>
        <name>NADP(+)</name>
        <dbReference type="ChEBI" id="CHEBI:58349"/>
    </ligand>
</feature>
<feature type="binding site" evidence="13">
    <location>
        <position position="195"/>
    </location>
    <ligand>
        <name>NADP(+)</name>
        <dbReference type="ChEBI" id="CHEBI:58349"/>
    </ligand>
</feature>
<feature type="domain" description="CMP/dCMP-type deaminase" evidence="15">
    <location>
        <begin position="10"/>
        <end position="134"/>
    </location>
</feature>
<comment type="catalytic activity">
    <reaction evidence="10 11">
        <text>2,5-diamino-6-hydroxy-4-(5-phosphoribosylamino)-pyrimidine + H2O + H(+) = 5-amino-6-(5-phospho-D-ribosylamino)uracil + NH4(+)</text>
        <dbReference type="Rhea" id="RHEA:21868"/>
        <dbReference type="ChEBI" id="CHEBI:15377"/>
        <dbReference type="ChEBI" id="CHEBI:15378"/>
        <dbReference type="ChEBI" id="CHEBI:28938"/>
        <dbReference type="ChEBI" id="CHEBI:58453"/>
        <dbReference type="ChEBI" id="CHEBI:58614"/>
        <dbReference type="EC" id="3.5.4.26"/>
    </reaction>
</comment>
<evidence type="ECO:0000256" key="3">
    <source>
        <dbReference type="ARBA" id="ARBA00004910"/>
    </source>
</evidence>
<comment type="catalytic activity">
    <reaction evidence="9 11">
        <text>5-amino-6-(5-phospho-D-ribitylamino)uracil + NADP(+) = 5-amino-6-(5-phospho-D-ribosylamino)uracil + NADPH + H(+)</text>
        <dbReference type="Rhea" id="RHEA:17845"/>
        <dbReference type="ChEBI" id="CHEBI:15378"/>
        <dbReference type="ChEBI" id="CHEBI:57783"/>
        <dbReference type="ChEBI" id="CHEBI:58349"/>
        <dbReference type="ChEBI" id="CHEBI:58421"/>
        <dbReference type="ChEBI" id="CHEBI:58453"/>
        <dbReference type="EC" id="1.1.1.193"/>
    </reaction>
</comment>
<dbReference type="NCBIfam" id="TIGR00227">
    <property type="entry name" value="ribD_Cterm"/>
    <property type="match status" value="1"/>
</dbReference>
<evidence type="ECO:0000256" key="4">
    <source>
        <dbReference type="ARBA" id="ARBA00005259"/>
    </source>
</evidence>
<dbReference type="GO" id="GO:0050661">
    <property type="term" value="F:NADP binding"/>
    <property type="evidence" value="ECO:0007669"/>
    <property type="project" value="InterPro"/>
</dbReference>
<sequence length="379" mass="41439">MIESCSMPAEEDIKFMREALKLAEKTRGLTSPDPMVGAVIVKNRKIISTGYHAEATTPHAESWAIKKAGKYAFGATMYVNLEPCCFFVEKNNPPCTQAIINSGIKRVVAAIKDPNPSVSGKGFKELKEAGIEVVVGVLEEEAKILNEVFIKYITTKRPYVILKAAMSLDGKIATKTGESFWITSIEARKKAHHLRNIVDGIIIGVNSAIKDNPELTVREFEGKTKNPKKIVLDPMARININSKILKIEPENAIIVVSNKAPKQKIKKLKAKKANIIVAKSAKGRFNLDLLLKDLGERKITSILIEGGGNTNALAIASGIVDKVVFFIAPKLIGGEKAKTPLEGEGEKFLAKAVKLKNLQVEKVGDDIMAVGYIELNRKL</sequence>
<keyword evidence="11 14" id="KW-0862">Zinc</keyword>
<dbReference type="Pfam" id="PF01872">
    <property type="entry name" value="RibD_C"/>
    <property type="match status" value="1"/>
</dbReference>
<keyword evidence="11" id="KW-0686">Riboflavin biosynthesis</keyword>
<comment type="caution">
    <text evidence="16">The sequence shown here is derived from an EMBL/GenBank/DDBJ whole genome shotgun (WGS) entry which is preliminary data.</text>
</comment>
<name>A0A833NSA4_UNCSA</name>
<dbReference type="CDD" id="cd01284">
    <property type="entry name" value="Riboflavin_deaminase-reductase"/>
    <property type="match status" value="1"/>
</dbReference>
<evidence type="ECO:0000256" key="7">
    <source>
        <dbReference type="ARBA" id="ARBA00023002"/>
    </source>
</evidence>
<dbReference type="Gene3D" id="3.40.140.10">
    <property type="entry name" value="Cytidine Deaminase, domain 2"/>
    <property type="match status" value="1"/>
</dbReference>
<dbReference type="InterPro" id="IPR024072">
    <property type="entry name" value="DHFR-like_dom_sf"/>
</dbReference>
<evidence type="ECO:0000256" key="14">
    <source>
        <dbReference type="PIRSR" id="PIRSR006769-3"/>
    </source>
</evidence>
<dbReference type="PANTHER" id="PTHR38011">
    <property type="entry name" value="DIHYDROFOLATE REDUCTASE FAMILY PROTEIN (AFU_ORTHOLOGUE AFUA_8G06820)"/>
    <property type="match status" value="1"/>
</dbReference>
<evidence type="ECO:0000256" key="10">
    <source>
        <dbReference type="ARBA" id="ARBA00049886"/>
    </source>
</evidence>
<dbReference type="EMBL" id="WPAF01000007">
    <property type="protein sequence ID" value="KAF0134554.1"/>
    <property type="molecule type" value="Genomic_DNA"/>
</dbReference>
<dbReference type="InterPro" id="IPR016193">
    <property type="entry name" value="Cytidine_deaminase-like"/>
</dbReference>
<dbReference type="PIRSF" id="PIRSF006769">
    <property type="entry name" value="RibD"/>
    <property type="match status" value="1"/>
</dbReference>
<comment type="similarity">
    <text evidence="4 11">In the N-terminal section; belongs to the cytidine and deoxycytidylate deaminase family.</text>
</comment>
<evidence type="ECO:0000256" key="5">
    <source>
        <dbReference type="ARBA" id="ARBA00007417"/>
    </source>
</evidence>
<feature type="binding site" evidence="14">
    <location>
        <position position="84"/>
    </location>
    <ligand>
        <name>Zn(2+)</name>
        <dbReference type="ChEBI" id="CHEBI:29105"/>
        <note>catalytic</note>
    </ligand>
</feature>
<dbReference type="Gene3D" id="3.40.430.10">
    <property type="entry name" value="Dihydrofolate Reductase, subunit A"/>
    <property type="match status" value="1"/>
</dbReference>
<dbReference type="InterPro" id="IPR011549">
    <property type="entry name" value="RibD_C"/>
</dbReference>
<dbReference type="GO" id="GO:0009231">
    <property type="term" value="P:riboflavin biosynthetic process"/>
    <property type="evidence" value="ECO:0007669"/>
    <property type="project" value="UniProtKB-UniPathway"/>
</dbReference>
<gene>
    <name evidence="16" type="ORF">FD145_572</name>
</gene>
<dbReference type="InterPro" id="IPR050765">
    <property type="entry name" value="Riboflavin_Biosynth_HTPR"/>
</dbReference>
<dbReference type="PROSITE" id="PS51747">
    <property type="entry name" value="CYT_DCMP_DEAMINASES_2"/>
    <property type="match status" value="1"/>
</dbReference>
<dbReference type="InterPro" id="IPR002125">
    <property type="entry name" value="CMP_dCMP_dom"/>
</dbReference>
<feature type="binding site" evidence="13">
    <location>
        <position position="181"/>
    </location>
    <ligand>
        <name>NADP(+)</name>
        <dbReference type="ChEBI" id="CHEBI:58349"/>
    </ligand>
</feature>
<dbReference type="Proteomes" id="UP000488506">
    <property type="component" value="Unassembled WGS sequence"/>
</dbReference>
<keyword evidence="7 11" id="KW-0560">Oxidoreductase</keyword>
<dbReference type="SUPFAM" id="SSF53927">
    <property type="entry name" value="Cytidine deaminase-like"/>
    <property type="match status" value="1"/>
</dbReference>
<feature type="binding site" evidence="13">
    <location>
        <position position="305"/>
    </location>
    <ligand>
        <name>substrate</name>
    </ligand>
</feature>
<feature type="binding site" evidence="13">
    <location>
        <position position="218"/>
    </location>
    <ligand>
        <name>substrate</name>
    </ligand>
</feature>
<dbReference type="InterPro" id="IPR002734">
    <property type="entry name" value="RibDG_C"/>
</dbReference>
<dbReference type="GO" id="GO:0008703">
    <property type="term" value="F:5-amino-6-(5-phosphoribosylamino)uracil reductase activity"/>
    <property type="evidence" value="ECO:0007669"/>
    <property type="project" value="UniProtKB-EC"/>
</dbReference>
<dbReference type="AlphaFoldDB" id="A0A833NSA4"/>
<comment type="pathway">
    <text evidence="2 11">Cofactor biosynthesis; riboflavin biosynthesis; 5-amino-6-(D-ribitylamino)uracil from GTP: step 2/4.</text>
</comment>
<dbReference type="InterPro" id="IPR004794">
    <property type="entry name" value="Eubact_RibD"/>
</dbReference>
<evidence type="ECO:0000256" key="1">
    <source>
        <dbReference type="ARBA" id="ARBA00002151"/>
    </source>
</evidence>
<feature type="binding site" evidence="13">
    <location>
        <position position="179"/>
    </location>
    <ligand>
        <name>substrate</name>
    </ligand>
</feature>
<dbReference type="NCBIfam" id="TIGR00326">
    <property type="entry name" value="eubact_ribD"/>
    <property type="match status" value="1"/>
</dbReference>
<dbReference type="PANTHER" id="PTHR38011:SF7">
    <property type="entry name" value="2,5-DIAMINO-6-RIBOSYLAMINO-4(3H)-PYRIMIDINONE 5'-PHOSPHATE REDUCTASE"/>
    <property type="match status" value="1"/>
</dbReference>
<keyword evidence="8" id="KW-0511">Multifunctional enzyme</keyword>
<evidence type="ECO:0000313" key="16">
    <source>
        <dbReference type="EMBL" id="KAF0134554.1"/>
    </source>
</evidence>
<evidence type="ECO:0000256" key="11">
    <source>
        <dbReference type="PIRNR" id="PIRNR006769"/>
    </source>
</evidence>
<evidence type="ECO:0000256" key="12">
    <source>
        <dbReference type="PIRSR" id="PIRSR006769-1"/>
    </source>
</evidence>
<dbReference type="UniPathway" id="UPA00275">
    <property type="reaction ID" value="UER00401"/>
</dbReference>
<evidence type="ECO:0000256" key="8">
    <source>
        <dbReference type="ARBA" id="ARBA00023268"/>
    </source>
</evidence>
<comment type="pathway">
    <text evidence="3 11">Cofactor biosynthesis; riboflavin biosynthesis; 5-amino-6-(D-ribitylamino)uracil from GTP: step 3/4.</text>
</comment>
<organism evidence="16 17">
    <name type="scientific">Candidatus Saganbacteria bacterium</name>
    <dbReference type="NCBI Taxonomy" id="2575572"/>
    <lineage>
        <taxon>Bacteria</taxon>
        <taxon>Bacillati</taxon>
        <taxon>Saganbacteria</taxon>
    </lineage>
</organism>
<evidence type="ECO:0000313" key="17">
    <source>
        <dbReference type="Proteomes" id="UP000488506"/>
    </source>
</evidence>
<evidence type="ECO:0000259" key="15">
    <source>
        <dbReference type="PROSITE" id="PS51747"/>
    </source>
</evidence>
<dbReference type="EC" id="3.5.4.26" evidence="11"/>
<evidence type="ECO:0000256" key="6">
    <source>
        <dbReference type="ARBA" id="ARBA00022857"/>
    </source>
</evidence>
<dbReference type="GO" id="GO:0046872">
    <property type="term" value="F:metal ion binding"/>
    <property type="evidence" value="ECO:0007669"/>
    <property type="project" value="UniProtKB-KW"/>
</dbReference>
<keyword evidence="6 11" id="KW-0521">NADP</keyword>
<reference evidence="16 17" key="1">
    <citation type="submission" date="2019-12" db="EMBL/GenBank/DDBJ databases">
        <authorList>
            <person name="Wolfe R."/>
            <person name="Danczak R."/>
            <person name="Wilkins M."/>
        </authorList>
    </citation>
    <scope>NUCLEOTIDE SEQUENCE [LARGE SCALE GENOMIC DNA]</scope>
    <source>
        <strain evidence="16">X2_MaxBin.013</strain>
    </source>
</reference>
<keyword evidence="11 14" id="KW-0479">Metal-binding</keyword>